<comment type="caution">
    <text evidence="2">The sequence shown here is derived from an EMBL/GenBank/DDBJ whole genome shotgun (WGS) entry which is preliminary data.</text>
</comment>
<dbReference type="InterPro" id="IPR043133">
    <property type="entry name" value="GTP-CH-I_C/QueF"/>
</dbReference>
<name>A0A4V6I4D8_9HELI</name>
<dbReference type="Pfam" id="PF02152">
    <property type="entry name" value="FolB"/>
    <property type="match status" value="1"/>
</dbReference>
<dbReference type="SUPFAM" id="SSF55620">
    <property type="entry name" value="Tetrahydrobiopterin biosynthesis enzymes-like"/>
    <property type="match status" value="1"/>
</dbReference>
<dbReference type="SMART" id="SM00905">
    <property type="entry name" value="FolB"/>
    <property type="match status" value="1"/>
</dbReference>
<accession>A0A4V6I4D8</accession>
<dbReference type="OrthoDB" id="5373183at2"/>
<dbReference type="EMBL" id="JRMQ02000001">
    <property type="protein sequence ID" value="TLE03453.1"/>
    <property type="molecule type" value="Genomic_DNA"/>
</dbReference>
<dbReference type="RefSeq" id="WP_034361332.1">
    <property type="nucleotide sequence ID" value="NZ_CAJUDB010000012.1"/>
</dbReference>
<keyword evidence="3" id="KW-1185">Reference proteome</keyword>
<dbReference type="STRING" id="425400.LS65_03585"/>
<dbReference type="Proteomes" id="UP000029707">
    <property type="component" value="Unassembled WGS sequence"/>
</dbReference>
<protein>
    <submittedName>
        <fullName evidence="2">Dihydroneopterin aldolase</fullName>
    </submittedName>
</protein>
<dbReference type="GO" id="GO:0004150">
    <property type="term" value="F:dihydroneopterin aldolase activity"/>
    <property type="evidence" value="ECO:0007669"/>
    <property type="project" value="InterPro"/>
</dbReference>
<sequence length="114" mass="12930">MRESISLHIENLAIKAIIGVLPEERLKAQNIIVEAHITYEYDNTHDYLNYAHICEYITQCLQNGTYELLESALTDIANKLKKHFACITHLTLCIKKPDILAPCVVGASISREFT</sequence>
<gene>
    <name evidence="2" type="ORF">LS65_001420</name>
</gene>
<organism evidence="2 3">
    <name type="scientific">Helicobacter japonicus</name>
    <dbReference type="NCBI Taxonomy" id="425400"/>
    <lineage>
        <taxon>Bacteria</taxon>
        <taxon>Pseudomonadati</taxon>
        <taxon>Campylobacterota</taxon>
        <taxon>Epsilonproteobacteria</taxon>
        <taxon>Campylobacterales</taxon>
        <taxon>Helicobacteraceae</taxon>
        <taxon>Helicobacter</taxon>
    </lineage>
</organism>
<dbReference type="AlphaFoldDB" id="A0A4V6I4D8"/>
<dbReference type="GO" id="GO:0006760">
    <property type="term" value="P:folic acid-containing compound metabolic process"/>
    <property type="evidence" value="ECO:0007669"/>
    <property type="project" value="InterPro"/>
</dbReference>
<feature type="domain" description="Dihydroneopterin aldolase/epimerase" evidence="1">
    <location>
        <begin position="7"/>
        <end position="111"/>
    </location>
</feature>
<dbReference type="NCBIfam" id="TIGR00526">
    <property type="entry name" value="folB_dom"/>
    <property type="match status" value="1"/>
</dbReference>
<evidence type="ECO:0000259" key="1">
    <source>
        <dbReference type="SMART" id="SM00905"/>
    </source>
</evidence>
<dbReference type="Gene3D" id="3.30.1130.10">
    <property type="match status" value="1"/>
</dbReference>
<proteinExistence type="predicted"/>
<reference evidence="2 3" key="1">
    <citation type="journal article" date="2014" name="Genome Announc.">
        <title>Draft genome sequences of eight enterohepatic helicobacter species isolated from both laboratory and wild rodents.</title>
        <authorList>
            <person name="Sheh A."/>
            <person name="Shen Z."/>
            <person name="Fox J.G."/>
        </authorList>
    </citation>
    <scope>NUCLEOTIDE SEQUENCE [LARGE SCALE GENOMIC DNA]</scope>
    <source>
        <strain evidence="2 3">MIT 01-6451</strain>
    </source>
</reference>
<dbReference type="InterPro" id="IPR006157">
    <property type="entry name" value="FolB_dom"/>
</dbReference>
<evidence type="ECO:0000313" key="3">
    <source>
        <dbReference type="Proteomes" id="UP000029707"/>
    </source>
</evidence>
<evidence type="ECO:0000313" key="2">
    <source>
        <dbReference type="EMBL" id="TLE03453.1"/>
    </source>
</evidence>